<dbReference type="GO" id="GO:0061929">
    <property type="term" value="F:gamma-glutamylaminecyclotransferase activity"/>
    <property type="evidence" value="ECO:0007669"/>
    <property type="project" value="InterPro"/>
</dbReference>
<evidence type="ECO:0000313" key="5">
    <source>
        <dbReference type="EMBL" id="KAK8785041.1"/>
    </source>
</evidence>
<dbReference type="InterPro" id="IPR036568">
    <property type="entry name" value="GGCT-like_sf"/>
</dbReference>
<comment type="caution">
    <text evidence="5">The sequence shown here is derived from an EMBL/GenBank/DDBJ whole genome shotgun (WGS) entry which is preliminary data.</text>
</comment>
<dbReference type="InterPro" id="IPR039126">
    <property type="entry name" value="GGACT"/>
</dbReference>
<reference evidence="5 6" key="1">
    <citation type="journal article" date="2023" name="Arcadia Sci">
        <title>De novo assembly of a long-read Amblyomma americanum tick genome.</title>
        <authorList>
            <person name="Chou S."/>
            <person name="Poskanzer K.E."/>
            <person name="Rollins M."/>
            <person name="Thuy-Boun P.S."/>
        </authorList>
    </citation>
    <scope>NUCLEOTIDE SEQUENCE [LARGE SCALE GENOMIC DNA]</scope>
    <source>
        <strain evidence="5">F_SG_1</strain>
        <tissue evidence="5">Salivary glands</tissue>
    </source>
</reference>
<accession>A0AAQ4FE90</accession>
<feature type="active site" description="Proton acceptor" evidence="2">
    <location>
        <position position="104"/>
    </location>
</feature>
<evidence type="ECO:0000259" key="4">
    <source>
        <dbReference type="Pfam" id="PF06094"/>
    </source>
</evidence>
<dbReference type="SUPFAM" id="SSF110857">
    <property type="entry name" value="Gamma-glutamyl cyclotransferase-like"/>
    <property type="match status" value="1"/>
</dbReference>
<protein>
    <recommendedName>
        <fullName evidence="3">Gamma-glutamylcyclotransferase family protein</fullName>
    </recommendedName>
</protein>
<dbReference type="AlphaFoldDB" id="A0AAQ4FE90"/>
<dbReference type="Proteomes" id="UP001321473">
    <property type="component" value="Unassembled WGS sequence"/>
</dbReference>
<organism evidence="5 6">
    <name type="scientific">Amblyomma americanum</name>
    <name type="common">Lone star tick</name>
    <dbReference type="NCBI Taxonomy" id="6943"/>
    <lineage>
        <taxon>Eukaryota</taxon>
        <taxon>Metazoa</taxon>
        <taxon>Ecdysozoa</taxon>
        <taxon>Arthropoda</taxon>
        <taxon>Chelicerata</taxon>
        <taxon>Arachnida</taxon>
        <taxon>Acari</taxon>
        <taxon>Parasitiformes</taxon>
        <taxon>Ixodida</taxon>
        <taxon>Ixodoidea</taxon>
        <taxon>Ixodidae</taxon>
        <taxon>Amblyomminae</taxon>
        <taxon>Amblyomma</taxon>
    </lineage>
</organism>
<dbReference type="InterPro" id="IPR009288">
    <property type="entry name" value="AIG2-like_dom"/>
</dbReference>
<evidence type="ECO:0000256" key="1">
    <source>
        <dbReference type="ARBA" id="ARBA00008861"/>
    </source>
</evidence>
<dbReference type="CDD" id="cd06661">
    <property type="entry name" value="GGCT_like"/>
    <property type="match status" value="1"/>
</dbReference>
<dbReference type="EMBL" id="JARKHS020003995">
    <property type="protein sequence ID" value="KAK8785041.1"/>
    <property type="molecule type" value="Genomic_DNA"/>
</dbReference>
<comment type="similarity">
    <text evidence="1 3">Belongs to the gamma-glutamylcyclotransferase family.</text>
</comment>
<dbReference type="InterPro" id="IPR013024">
    <property type="entry name" value="GGCT-like"/>
</dbReference>
<dbReference type="GO" id="GO:0005829">
    <property type="term" value="C:cytosol"/>
    <property type="evidence" value="ECO:0007669"/>
    <property type="project" value="TreeGrafter"/>
</dbReference>
<proteinExistence type="inferred from homology"/>
<gene>
    <name evidence="5" type="ORF">V5799_008587</name>
</gene>
<dbReference type="PANTHER" id="PTHR12510:SF4">
    <property type="entry name" value="GAMMA-GLUTAMYLAMINECYCLOTRANSFERASE"/>
    <property type="match status" value="1"/>
</dbReference>
<dbReference type="Pfam" id="PF06094">
    <property type="entry name" value="GGACT"/>
    <property type="match status" value="1"/>
</dbReference>
<evidence type="ECO:0000256" key="3">
    <source>
        <dbReference type="RuleBase" id="RU367036"/>
    </source>
</evidence>
<evidence type="ECO:0000256" key="2">
    <source>
        <dbReference type="PIRSR" id="PIRSR639126-1"/>
    </source>
</evidence>
<keyword evidence="6" id="KW-1185">Reference proteome</keyword>
<sequence length="213" mass="23643">MLLDSTNRSSPGIMEGRGTKEAWHSVFVYGTLKSGESFNHVLTDATKGQASLVGPAKTVKKWPLVLVSSLEIPCLLPYEGQGHEVFGEVYDVDDRMLEFLDRIESHPDFYARSLEDVELLTHPQPAHTEAESALNSSCSSATASDDISHSLPRRKVWIYIMRRTQPELLSLPHMANYTGKRGIELPFLTGDDSLRFLTSQFRNASAAESCNNG</sequence>
<dbReference type="PANTHER" id="PTHR12510">
    <property type="entry name" value="TROPONIN C-AKIN-1 PROTEIN"/>
    <property type="match status" value="1"/>
</dbReference>
<evidence type="ECO:0000313" key="6">
    <source>
        <dbReference type="Proteomes" id="UP001321473"/>
    </source>
</evidence>
<feature type="domain" description="Gamma-glutamylcyclotransferase AIG2-like" evidence="4">
    <location>
        <begin position="26"/>
        <end position="125"/>
    </location>
</feature>
<name>A0AAQ4FE90_AMBAM</name>
<dbReference type="Gene3D" id="3.10.490.10">
    <property type="entry name" value="Gamma-glutamyl cyclotransferase-like"/>
    <property type="match status" value="1"/>
</dbReference>